<evidence type="ECO:0000313" key="2">
    <source>
        <dbReference type="EMBL" id="GCF95677.1"/>
    </source>
</evidence>
<evidence type="ECO:0000313" key="3">
    <source>
        <dbReference type="Proteomes" id="UP000290567"/>
    </source>
</evidence>
<gene>
    <name evidence="2" type="ORF">NRIC_35680</name>
</gene>
<proteinExistence type="predicted"/>
<dbReference type="AlphaFoldDB" id="A0A4P5PBV9"/>
<feature type="compositionally biased region" description="Basic and acidic residues" evidence="1">
    <location>
        <begin position="177"/>
        <end position="201"/>
    </location>
</feature>
<reference evidence="3" key="1">
    <citation type="submission" date="2019-02" db="EMBL/GenBank/DDBJ databases">
        <title>Draft genome sequence of Enterococcus sp. Gos25-1.</title>
        <authorList>
            <person name="Tanaka N."/>
            <person name="Shiwa Y."/>
            <person name="Fujita N."/>
        </authorList>
    </citation>
    <scope>NUCLEOTIDE SEQUENCE [LARGE SCALE GENOMIC DNA]</scope>
    <source>
        <strain evidence="3">Gos25-1</strain>
    </source>
</reference>
<dbReference type="EMBL" id="BJCC01000036">
    <property type="protein sequence ID" value="GCF95677.1"/>
    <property type="molecule type" value="Genomic_DNA"/>
</dbReference>
<keyword evidence="3" id="KW-1185">Reference proteome</keyword>
<dbReference type="Proteomes" id="UP000290567">
    <property type="component" value="Unassembled WGS sequence"/>
</dbReference>
<name>A0A4P5PBV9_9ENTE</name>
<feature type="compositionally biased region" description="Basic and acidic residues" evidence="1">
    <location>
        <begin position="209"/>
        <end position="223"/>
    </location>
</feature>
<accession>A0A4P5PBV9</accession>
<organism evidence="2 3">
    <name type="scientific">Enterococcus florum</name>
    <dbReference type="NCBI Taxonomy" id="2480627"/>
    <lineage>
        <taxon>Bacteria</taxon>
        <taxon>Bacillati</taxon>
        <taxon>Bacillota</taxon>
        <taxon>Bacilli</taxon>
        <taxon>Lactobacillales</taxon>
        <taxon>Enterococcaceae</taxon>
        <taxon>Enterococcus</taxon>
    </lineage>
</organism>
<feature type="region of interest" description="Disordered" evidence="1">
    <location>
        <begin position="170"/>
        <end position="232"/>
    </location>
</feature>
<comment type="caution">
    <text evidence="2">The sequence shown here is derived from an EMBL/GenBank/DDBJ whole genome shotgun (WGS) entry which is preliminary data.</text>
</comment>
<dbReference type="RefSeq" id="WP_146624052.1">
    <property type="nucleotide sequence ID" value="NZ_BJCC01000036.1"/>
</dbReference>
<evidence type="ECO:0000256" key="1">
    <source>
        <dbReference type="SAM" id="MobiDB-lite"/>
    </source>
</evidence>
<sequence length="418" mass="48595">MKQQDVQLTIYPTPAKSSAQVLQEGSLFDEIEKACVYLSVISGESLTDERKTDIRQYFDQYFTLTDATYHIELQAKADFPWKSYWQALHTSFPQFAWTRCQKEEMSNDTAVYSLDFVPIALQEEGFSFSVNLDESLKRHYGLPAKEAKERLEEVLLLLAVDVPTAAPVEETPTVMQEPERSTVHTIEETREEAPNDQRLETAQEGPQEVAKEARQEAPDKKAPFTEAEILPAQPDTNRVEEYQQLRMRSANKRLEMMVEKLEVSMIQNGIKFFTHQVKNEDDWHKRLTISLREYTYLMQKAKFLEQMWSLNGSLVSKTEKMTISGNTLVYERDQVKDVKAKLSTQDIQFVLYECQMIESRAKVRARPWFRKPYVKMMKMDYDNLVSKATYFDLLQGENYLLEQMIQEDEGSVVSEEVG</sequence>
<dbReference type="OrthoDB" id="2175149at2"/>
<protein>
    <submittedName>
        <fullName evidence="2">Uncharacterized protein</fullName>
    </submittedName>
</protein>